<keyword evidence="1" id="KW-0732">Signal</keyword>
<dbReference type="Proteomes" id="UP001597511">
    <property type="component" value="Unassembled WGS sequence"/>
</dbReference>
<comment type="caution">
    <text evidence="2">The sequence shown here is derived from an EMBL/GenBank/DDBJ whole genome shotgun (WGS) entry which is preliminary data.</text>
</comment>
<gene>
    <name evidence="2" type="ORF">ACFS6H_09395</name>
</gene>
<accession>A0ABW6A3L4</accession>
<proteinExistence type="predicted"/>
<sequence>MMKQVLLLLGISICMFACGTGKRNNQTENLNADSITNTAKPGWQVFVNKQLVLQSNTEDPAANSKTVKANDLFTGNGLQITYTEEPDAKLNRSYIIMDNNRRELFRTENTKQPINGAELKKAIGDQNTIVLYTVAIPSDPALAATVRVRPVHLCTLILQ</sequence>
<protein>
    <recommendedName>
        <fullName evidence="4">Lipocalin-like domain-containing protein</fullName>
    </recommendedName>
</protein>
<evidence type="ECO:0000313" key="3">
    <source>
        <dbReference type="Proteomes" id="UP001597511"/>
    </source>
</evidence>
<evidence type="ECO:0008006" key="4">
    <source>
        <dbReference type="Google" id="ProtNLM"/>
    </source>
</evidence>
<reference evidence="3" key="1">
    <citation type="journal article" date="2019" name="Int. J. Syst. Evol. Microbiol.">
        <title>The Global Catalogue of Microorganisms (GCM) 10K type strain sequencing project: providing services to taxonomists for standard genome sequencing and annotation.</title>
        <authorList>
            <consortium name="The Broad Institute Genomics Platform"/>
            <consortium name="The Broad Institute Genome Sequencing Center for Infectious Disease"/>
            <person name="Wu L."/>
            <person name="Ma J."/>
        </authorList>
    </citation>
    <scope>NUCLEOTIDE SEQUENCE [LARGE SCALE GENOMIC DNA]</scope>
    <source>
        <strain evidence="3">KCTC 23299</strain>
    </source>
</reference>
<organism evidence="2 3">
    <name type="scientific">Terrimonas rubra</name>
    <dbReference type="NCBI Taxonomy" id="1035890"/>
    <lineage>
        <taxon>Bacteria</taxon>
        <taxon>Pseudomonadati</taxon>
        <taxon>Bacteroidota</taxon>
        <taxon>Chitinophagia</taxon>
        <taxon>Chitinophagales</taxon>
        <taxon>Chitinophagaceae</taxon>
        <taxon>Terrimonas</taxon>
    </lineage>
</organism>
<dbReference type="RefSeq" id="WP_386097624.1">
    <property type="nucleotide sequence ID" value="NZ_JBHUOZ010000002.1"/>
</dbReference>
<feature type="signal peptide" evidence="1">
    <location>
        <begin position="1"/>
        <end position="17"/>
    </location>
</feature>
<name>A0ABW6A3L4_9BACT</name>
<dbReference type="EMBL" id="JBHUOZ010000002">
    <property type="protein sequence ID" value="MFD2919920.1"/>
    <property type="molecule type" value="Genomic_DNA"/>
</dbReference>
<evidence type="ECO:0000256" key="1">
    <source>
        <dbReference type="SAM" id="SignalP"/>
    </source>
</evidence>
<evidence type="ECO:0000313" key="2">
    <source>
        <dbReference type="EMBL" id="MFD2919920.1"/>
    </source>
</evidence>
<keyword evidence="3" id="KW-1185">Reference proteome</keyword>
<feature type="chain" id="PRO_5046991743" description="Lipocalin-like domain-containing protein" evidence="1">
    <location>
        <begin position="18"/>
        <end position="159"/>
    </location>
</feature>